<dbReference type="EMBL" id="KZ678156">
    <property type="protein sequence ID" value="PSN59435.1"/>
    <property type="molecule type" value="Genomic_DNA"/>
</dbReference>
<dbReference type="AlphaFoldDB" id="A0A2T2N1V6"/>
<dbReference type="PANTHER" id="PTHR43662:SF12">
    <property type="entry name" value="DUF1996 DOMAIN-CONTAINING PROTEIN-RELATED"/>
    <property type="match status" value="1"/>
</dbReference>
<accession>A0A2T2N1V6</accession>
<feature type="non-terminal residue" evidence="2">
    <location>
        <position position="1"/>
    </location>
</feature>
<dbReference type="OrthoDB" id="74764at2759"/>
<dbReference type="Pfam" id="PF09362">
    <property type="entry name" value="DUF1996"/>
    <property type="match status" value="1"/>
</dbReference>
<evidence type="ECO:0000259" key="1">
    <source>
        <dbReference type="Pfam" id="PF09362"/>
    </source>
</evidence>
<proteinExistence type="predicted"/>
<protein>
    <recommendedName>
        <fullName evidence="1">DUF1996 domain-containing protein</fullName>
    </recommendedName>
</protein>
<name>A0A2T2N1V6_CORCC</name>
<organism evidence="2 3">
    <name type="scientific">Corynespora cassiicola Philippines</name>
    <dbReference type="NCBI Taxonomy" id="1448308"/>
    <lineage>
        <taxon>Eukaryota</taxon>
        <taxon>Fungi</taxon>
        <taxon>Dikarya</taxon>
        <taxon>Ascomycota</taxon>
        <taxon>Pezizomycotina</taxon>
        <taxon>Dothideomycetes</taxon>
        <taxon>Pleosporomycetidae</taxon>
        <taxon>Pleosporales</taxon>
        <taxon>Corynesporascaceae</taxon>
        <taxon>Corynespora</taxon>
    </lineage>
</organism>
<dbReference type="InterPro" id="IPR018535">
    <property type="entry name" value="DUF1996"/>
</dbReference>
<sequence>GDTFTKVPVFRFSRYYVNAFAEILIPLDSAIIYGCASAQTQAEADLQPSNNLEWFCEGSDERESEIAKFPTSTCDQNLKLSLVFPNCVDPDDISQYHFGDASEKCPEGMKAIPQFRYGVWYDTKSIAPNGWTGDAPFQLFRGDSLENGYCMHGNFINCGYEDALENMIVKGGGGVNSGQFIAGEHAEALGEAQCQPTDADG</sequence>
<feature type="domain" description="DUF1996" evidence="1">
    <location>
        <begin position="3"/>
        <end position="157"/>
    </location>
</feature>
<dbReference type="Proteomes" id="UP000240883">
    <property type="component" value="Unassembled WGS sequence"/>
</dbReference>
<gene>
    <name evidence="2" type="ORF">BS50DRAFT_508406</name>
</gene>
<evidence type="ECO:0000313" key="3">
    <source>
        <dbReference type="Proteomes" id="UP000240883"/>
    </source>
</evidence>
<dbReference type="PANTHER" id="PTHR43662">
    <property type="match status" value="1"/>
</dbReference>
<reference evidence="2 3" key="1">
    <citation type="journal article" date="2018" name="Front. Microbiol.">
        <title>Genome-Wide Analysis of Corynespora cassiicola Leaf Fall Disease Putative Effectors.</title>
        <authorList>
            <person name="Lopez D."/>
            <person name="Ribeiro S."/>
            <person name="Label P."/>
            <person name="Fumanal B."/>
            <person name="Venisse J.S."/>
            <person name="Kohler A."/>
            <person name="de Oliveira R.R."/>
            <person name="Labutti K."/>
            <person name="Lipzen A."/>
            <person name="Lail K."/>
            <person name="Bauer D."/>
            <person name="Ohm R.A."/>
            <person name="Barry K.W."/>
            <person name="Spatafora J."/>
            <person name="Grigoriev I.V."/>
            <person name="Martin F.M."/>
            <person name="Pujade-Renaud V."/>
        </authorList>
    </citation>
    <scope>NUCLEOTIDE SEQUENCE [LARGE SCALE GENOMIC DNA]</scope>
    <source>
        <strain evidence="2 3">Philippines</strain>
    </source>
</reference>
<keyword evidence="3" id="KW-1185">Reference proteome</keyword>
<evidence type="ECO:0000313" key="2">
    <source>
        <dbReference type="EMBL" id="PSN59435.1"/>
    </source>
</evidence>
<dbReference type="STRING" id="1448308.A0A2T2N1V6"/>